<organism evidence="1">
    <name type="scientific">uncultured Planctomycetota bacterium</name>
    <dbReference type="NCBI Taxonomy" id="120965"/>
    <lineage>
        <taxon>Bacteria</taxon>
        <taxon>Pseudomonadati</taxon>
        <taxon>Planctomycetota</taxon>
        <taxon>environmental samples</taxon>
    </lineage>
</organism>
<name>H5SCS1_9BACT</name>
<accession>H5SCS1</accession>
<proteinExistence type="predicted"/>
<dbReference type="AlphaFoldDB" id="H5SCS1"/>
<dbReference type="EMBL" id="AP011672">
    <property type="protein sequence ID" value="BAL53957.1"/>
    <property type="molecule type" value="Genomic_DNA"/>
</dbReference>
<reference evidence="1" key="1">
    <citation type="journal article" date="2005" name="Environ. Microbiol.">
        <title>Genetic and functional properties of uncultivated thermophilic crenarchaeotes from a subsurface gold mine as revealed by analysis of genome fragments.</title>
        <authorList>
            <person name="Nunoura T."/>
            <person name="Hirayama H."/>
            <person name="Takami H."/>
            <person name="Oida H."/>
            <person name="Nishi S."/>
            <person name="Shimamura S."/>
            <person name="Suzuki Y."/>
            <person name="Inagaki F."/>
            <person name="Takai K."/>
            <person name="Nealson K.H."/>
            <person name="Horikoshi K."/>
        </authorList>
    </citation>
    <scope>NUCLEOTIDE SEQUENCE</scope>
</reference>
<evidence type="ECO:0000313" key="1">
    <source>
        <dbReference type="EMBL" id="BAL53957.1"/>
    </source>
</evidence>
<protein>
    <submittedName>
        <fullName evidence="1">Uncharacterized protein</fullName>
    </submittedName>
</protein>
<sequence length="250" mass="26992">MAETGSIFLRIHDVNRIADLRDQSHAEGDYALVYLGLLRDALGNTLSYSVIGQPLGIDVLYVTDDCDAIGEGAYLGGTIDYSNVESNAPPVEFPVLVVADGDVRQFLWRVTDTNRPAGKIDNFSGNEGDTVFMVLPRPESAASEVSWFVVNGLPDGLVYDYYYGAIMGRIDYTAVTSEEGTKDFSVTVAFYEGSVVDEVSFVFTVRNVDPLPGDMGVGVVVYRTKEFEATVLLDDAGEVLAATATPSSLP</sequence>
<gene>
    <name evidence="1" type="ORF">HGMM_F11F07C29</name>
</gene>
<reference evidence="1" key="2">
    <citation type="journal article" date="2012" name="PLoS ONE">
        <title>A Deeply Branching Thermophilic Bacterium with an Ancient Acetyl-CoA Pathway Dominates a Subsurface Ecosystem.</title>
        <authorList>
            <person name="Takami H."/>
            <person name="Noguchi H."/>
            <person name="Takaki Y."/>
            <person name="Uchiyama I."/>
            <person name="Toyoda A."/>
            <person name="Nishi S."/>
            <person name="Chee G.-J."/>
            <person name="Arai W."/>
            <person name="Nunoura T."/>
            <person name="Itoh T."/>
            <person name="Hattori M."/>
            <person name="Takai K."/>
        </authorList>
    </citation>
    <scope>NUCLEOTIDE SEQUENCE</scope>
</reference>